<keyword evidence="5" id="KW-0472">Membrane</keyword>
<dbReference type="InterPro" id="IPR001173">
    <property type="entry name" value="Glyco_trans_2-like"/>
</dbReference>
<evidence type="ECO:0000313" key="8">
    <source>
        <dbReference type="Proteomes" id="UP000285970"/>
    </source>
</evidence>
<accession>A0A3S4LZI0</accession>
<dbReference type="PANTHER" id="PTHR43179:SF12">
    <property type="entry name" value="GALACTOFURANOSYLTRANSFERASE GLFT2"/>
    <property type="match status" value="1"/>
</dbReference>
<dbReference type="Pfam" id="PF00535">
    <property type="entry name" value="Glycos_transf_2"/>
    <property type="match status" value="1"/>
</dbReference>
<dbReference type="AlphaFoldDB" id="A0A3S4LZI0"/>
<evidence type="ECO:0000256" key="3">
    <source>
        <dbReference type="ARBA" id="ARBA00022676"/>
    </source>
</evidence>
<dbReference type="GO" id="GO:0016757">
    <property type="term" value="F:glycosyltransferase activity"/>
    <property type="evidence" value="ECO:0007669"/>
    <property type="project" value="UniProtKB-KW"/>
</dbReference>
<evidence type="ECO:0000256" key="2">
    <source>
        <dbReference type="ARBA" id="ARBA00006739"/>
    </source>
</evidence>
<evidence type="ECO:0000313" key="7">
    <source>
        <dbReference type="EMBL" id="RWR19179.1"/>
    </source>
</evidence>
<gene>
    <name evidence="7" type="ORF">D8Y23_08170</name>
</gene>
<evidence type="ECO:0000256" key="5">
    <source>
        <dbReference type="SAM" id="Phobius"/>
    </source>
</evidence>
<dbReference type="OrthoDB" id="9771846at2"/>
<dbReference type="RefSeq" id="WP_128217656.1">
    <property type="nucleotide sequence ID" value="NZ_RBZY01000024.1"/>
</dbReference>
<dbReference type="Gene3D" id="3.90.550.10">
    <property type="entry name" value="Spore Coat Polysaccharide Biosynthesis Protein SpsA, Chain A"/>
    <property type="match status" value="1"/>
</dbReference>
<protein>
    <submittedName>
        <fullName evidence="7">Glycosyltransferase family 2 protein</fullName>
    </submittedName>
</protein>
<keyword evidence="5" id="KW-0812">Transmembrane</keyword>
<sequence length="320" mass="34188">MPDTEVQLSVLIVSYNSAHLLAECIEPLRAVAGREVEVIVVDNASADDPRSALEATGIPHIFLESGRNGGFAFAVNIAAKAASGRYLVLLNPDVSFGSDVLPHLLRRMEMDPEIAAIAPLLLTEGVQTANGGRLPTATAMFAHASGLARFLGARKTAIGHYAYAAPSSGDVAVEWLSGGFLVIRRSAAASDRLLSERWFMYAEDIDLSVYLARSGRLILDTDVSAYHAIGGSSGGDEKPRTMWVAAIQDFHREVLSRTAIARAAWNAAFALGFAARALVFLATRDGRRARVMSVYARAGLAPRAADLARIDRSISPLSAR</sequence>
<dbReference type="PANTHER" id="PTHR43179">
    <property type="entry name" value="RHAMNOSYLTRANSFERASE WBBL"/>
    <property type="match status" value="1"/>
</dbReference>
<reference evidence="7 8" key="1">
    <citation type="journal article" date="2018" name="Front. Microbiol.">
        <title>Novel Insights Into Bacterial Dimethylsulfoniopropionate Catabolism in the East China Sea.</title>
        <authorList>
            <person name="Liu J."/>
            <person name="Liu J."/>
            <person name="Zhang S.H."/>
            <person name="Liang J."/>
            <person name="Lin H."/>
            <person name="Song D."/>
            <person name="Yang G.P."/>
            <person name="Todd J.D."/>
            <person name="Zhang X.H."/>
        </authorList>
    </citation>
    <scope>NUCLEOTIDE SEQUENCE [LARGE SCALE GENOMIC DNA]</scope>
    <source>
        <strain evidence="7 8">ZYFD042</strain>
    </source>
</reference>
<feature type="domain" description="Glycosyltransferase 2-like" evidence="6">
    <location>
        <begin position="9"/>
        <end position="121"/>
    </location>
</feature>
<evidence type="ECO:0000256" key="4">
    <source>
        <dbReference type="ARBA" id="ARBA00022679"/>
    </source>
</evidence>
<comment type="pathway">
    <text evidence="1">Cell wall biogenesis; cell wall polysaccharide biosynthesis.</text>
</comment>
<comment type="similarity">
    <text evidence="2">Belongs to the glycosyltransferase 2 family.</text>
</comment>
<keyword evidence="4 7" id="KW-0808">Transferase</keyword>
<dbReference type="Proteomes" id="UP000285970">
    <property type="component" value="Unassembled WGS sequence"/>
</dbReference>
<name>A0A3S4LZI0_9MICO</name>
<dbReference type="CDD" id="cd04186">
    <property type="entry name" value="GT_2_like_c"/>
    <property type="match status" value="1"/>
</dbReference>
<dbReference type="InterPro" id="IPR029044">
    <property type="entry name" value="Nucleotide-diphossugar_trans"/>
</dbReference>
<comment type="caution">
    <text evidence="7">The sequence shown here is derived from an EMBL/GenBank/DDBJ whole genome shotgun (WGS) entry which is preliminary data.</text>
</comment>
<keyword evidence="5" id="KW-1133">Transmembrane helix</keyword>
<proteinExistence type="inferred from homology"/>
<dbReference type="EMBL" id="RBZY01000024">
    <property type="protein sequence ID" value="RWR19179.1"/>
    <property type="molecule type" value="Genomic_DNA"/>
</dbReference>
<keyword evidence="3" id="KW-0328">Glycosyltransferase</keyword>
<feature type="transmembrane region" description="Helical" evidence="5">
    <location>
        <begin position="263"/>
        <end position="283"/>
    </location>
</feature>
<evidence type="ECO:0000259" key="6">
    <source>
        <dbReference type="Pfam" id="PF00535"/>
    </source>
</evidence>
<organism evidence="7 8">
    <name type="scientific">Microbacterium enclense</name>
    <dbReference type="NCBI Taxonomy" id="993073"/>
    <lineage>
        <taxon>Bacteria</taxon>
        <taxon>Bacillati</taxon>
        <taxon>Actinomycetota</taxon>
        <taxon>Actinomycetes</taxon>
        <taxon>Micrococcales</taxon>
        <taxon>Microbacteriaceae</taxon>
        <taxon>Microbacterium</taxon>
    </lineage>
</organism>
<evidence type="ECO:0000256" key="1">
    <source>
        <dbReference type="ARBA" id="ARBA00004776"/>
    </source>
</evidence>
<dbReference type="SUPFAM" id="SSF53448">
    <property type="entry name" value="Nucleotide-diphospho-sugar transferases"/>
    <property type="match status" value="1"/>
</dbReference>